<gene>
    <name evidence="4" type="ORF">JI435_095450</name>
</gene>
<dbReference type="RefSeq" id="XP_001799835.1">
    <property type="nucleotide sequence ID" value="XM_001799783.1"/>
</dbReference>
<proteinExistence type="inferred from homology"/>
<dbReference type="InterPro" id="IPR002347">
    <property type="entry name" value="SDR_fam"/>
</dbReference>
<dbReference type="PRINTS" id="PR00081">
    <property type="entry name" value="GDHRDH"/>
</dbReference>
<dbReference type="PANTHER" id="PTHR43477:SF1">
    <property type="entry name" value="DIHYDROANTICAPSIN 7-DEHYDROGENASE"/>
    <property type="match status" value="1"/>
</dbReference>
<dbReference type="InterPro" id="IPR057571">
    <property type="entry name" value="SDR_PhqE-like"/>
</dbReference>
<dbReference type="PANTHER" id="PTHR43477">
    <property type="entry name" value="DIHYDROANTICAPSIN 7-DEHYDROGENASE"/>
    <property type="match status" value="1"/>
</dbReference>
<dbReference type="VEuPathDB" id="FungiDB:JI435_095450"/>
<dbReference type="EMBL" id="CP069023">
    <property type="protein sequence ID" value="QRC90131.1"/>
    <property type="molecule type" value="Genomic_DNA"/>
</dbReference>
<dbReference type="CDD" id="cd05233">
    <property type="entry name" value="SDR_c"/>
    <property type="match status" value="1"/>
</dbReference>
<dbReference type="AlphaFoldDB" id="A0A7U2ENJ4"/>
<protein>
    <submittedName>
        <fullName evidence="4">Uncharacterized protein</fullName>
    </submittedName>
</protein>
<evidence type="ECO:0000256" key="2">
    <source>
        <dbReference type="ARBA" id="ARBA00022857"/>
    </source>
</evidence>
<comment type="similarity">
    <text evidence="1">Belongs to the short-chain dehydrogenases/reductases (SDR) family.</text>
</comment>
<dbReference type="Gene3D" id="3.40.50.720">
    <property type="entry name" value="NAD(P)-binding Rossmann-like Domain"/>
    <property type="match status" value="1"/>
</dbReference>
<evidence type="ECO:0000313" key="5">
    <source>
        <dbReference type="Proteomes" id="UP000663193"/>
    </source>
</evidence>
<accession>A0A7U2ENJ4</accession>
<dbReference type="InterPro" id="IPR036291">
    <property type="entry name" value="NAD(P)-bd_dom_sf"/>
</dbReference>
<dbReference type="SUPFAM" id="SSF51735">
    <property type="entry name" value="NAD(P)-binding Rossmann-fold domains"/>
    <property type="match status" value="1"/>
</dbReference>
<dbReference type="OrthoDB" id="294295at2759"/>
<name>A0A7U2ENJ4_PHANO</name>
<dbReference type="Proteomes" id="UP000663193">
    <property type="component" value="Chromosome 1"/>
</dbReference>
<dbReference type="GO" id="GO:0016491">
    <property type="term" value="F:oxidoreductase activity"/>
    <property type="evidence" value="ECO:0007669"/>
    <property type="project" value="UniProtKB-KW"/>
</dbReference>
<dbReference type="Pfam" id="PF23441">
    <property type="entry name" value="SDR"/>
    <property type="match status" value="1"/>
</dbReference>
<dbReference type="InterPro" id="IPR051122">
    <property type="entry name" value="SDR_DHRS6-like"/>
</dbReference>
<keyword evidence="2" id="KW-0521">NADP</keyword>
<sequence>MSDQIKYTSKLTSSRILIIGGSSGIGFSVAEACIEHGASVVLSSSNPTRVESAVSRIATAYPSKKSAIHGVTVDLGKPSTLENELEKVLKRSVEILKGKLNHVIFTAGDALATMPLSSMTYANIVAAGQVRFFAPLLLAKYLPEYLEDSHASSYTITTGSISEKPMPGWNVIAGFMGGLHSMVRNLALDLKPVRVNGVSPGVVDTELWRVSEEERKEMMRSMGEKLATGRAGRPEDVAESYLGLLRDGNVTGSMVRTDGGGLIM</sequence>
<evidence type="ECO:0000256" key="3">
    <source>
        <dbReference type="ARBA" id="ARBA00023002"/>
    </source>
</evidence>
<keyword evidence="5" id="KW-1185">Reference proteome</keyword>
<dbReference type="KEGG" id="pno:SNOG_09545"/>
<organism evidence="4 5">
    <name type="scientific">Phaeosphaeria nodorum (strain SN15 / ATCC MYA-4574 / FGSC 10173)</name>
    <name type="common">Glume blotch fungus</name>
    <name type="synonym">Parastagonospora nodorum</name>
    <dbReference type="NCBI Taxonomy" id="321614"/>
    <lineage>
        <taxon>Eukaryota</taxon>
        <taxon>Fungi</taxon>
        <taxon>Dikarya</taxon>
        <taxon>Ascomycota</taxon>
        <taxon>Pezizomycotina</taxon>
        <taxon>Dothideomycetes</taxon>
        <taxon>Pleosporomycetidae</taxon>
        <taxon>Pleosporales</taxon>
        <taxon>Pleosporineae</taxon>
        <taxon>Phaeosphaeriaceae</taxon>
        <taxon>Parastagonospora</taxon>
    </lineage>
</organism>
<keyword evidence="3" id="KW-0560">Oxidoreductase</keyword>
<evidence type="ECO:0000313" key="4">
    <source>
        <dbReference type="EMBL" id="QRC90131.1"/>
    </source>
</evidence>
<evidence type="ECO:0000256" key="1">
    <source>
        <dbReference type="ARBA" id="ARBA00006484"/>
    </source>
</evidence>
<dbReference type="OMA" id="EMGYWDN"/>
<reference evidence="5" key="1">
    <citation type="journal article" date="2021" name="BMC Genomics">
        <title>Chromosome-level genome assembly and manually-curated proteome of model necrotroph Parastagonospora nodorum Sn15 reveals a genome-wide trove of candidate effector homologs, and redundancy of virulence-related functions within an accessory chromosome.</title>
        <authorList>
            <person name="Bertazzoni S."/>
            <person name="Jones D.A.B."/>
            <person name="Phan H.T."/>
            <person name="Tan K.-C."/>
            <person name="Hane J.K."/>
        </authorList>
    </citation>
    <scope>NUCLEOTIDE SEQUENCE [LARGE SCALE GENOMIC DNA]</scope>
    <source>
        <strain evidence="5">SN15 / ATCC MYA-4574 / FGSC 10173)</strain>
    </source>
</reference>